<evidence type="ECO:0000313" key="5">
    <source>
        <dbReference type="Proteomes" id="UP000315167"/>
    </source>
</evidence>
<feature type="domain" description="CBS" evidence="3">
    <location>
        <begin position="76"/>
        <end position="131"/>
    </location>
</feature>
<evidence type="ECO:0000256" key="2">
    <source>
        <dbReference type="PROSITE-ProRule" id="PRU00703"/>
    </source>
</evidence>
<gene>
    <name evidence="4" type="ORF">IP90_00599</name>
</gene>
<dbReference type="SMART" id="SM00116">
    <property type="entry name" value="CBS"/>
    <property type="match status" value="2"/>
</dbReference>
<sequence length="142" mass="15578">MRSVRHLLESKAPEVFAIGPDAPVIDAIRLMAEKRIGAVVVMQGGRLAGILSERDYARKIVLQGRSSADTPVRDIMTADVITVGLQDNIDHCMQIVTERRIRHLPVVDGDAVLGVVSIGDLVKAVIEDQQLELDQLQRYIAS</sequence>
<dbReference type="InterPro" id="IPR044725">
    <property type="entry name" value="CBSX3_CBS_dom"/>
</dbReference>
<dbReference type="InterPro" id="IPR046342">
    <property type="entry name" value="CBS_dom_sf"/>
</dbReference>
<dbReference type="InterPro" id="IPR000644">
    <property type="entry name" value="CBS_dom"/>
</dbReference>
<dbReference type="SUPFAM" id="SSF54631">
    <property type="entry name" value="CBS-domain pair"/>
    <property type="match status" value="1"/>
</dbReference>
<dbReference type="Proteomes" id="UP000315167">
    <property type="component" value="Unassembled WGS sequence"/>
</dbReference>
<dbReference type="Pfam" id="PF00571">
    <property type="entry name" value="CBS"/>
    <property type="match status" value="2"/>
</dbReference>
<dbReference type="PANTHER" id="PTHR43080">
    <property type="entry name" value="CBS DOMAIN-CONTAINING PROTEIN CBSX3, MITOCHONDRIAL"/>
    <property type="match status" value="1"/>
</dbReference>
<dbReference type="RefSeq" id="WP_144898122.1">
    <property type="nucleotide sequence ID" value="NZ_VLKN01000001.1"/>
</dbReference>
<protein>
    <submittedName>
        <fullName evidence="4">CBS domain protein</fullName>
    </submittedName>
</protein>
<keyword evidence="5" id="KW-1185">Reference proteome</keyword>
<dbReference type="CDD" id="cd04623">
    <property type="entry name" value="CBS_pair_bac_euk"/>
    <property type="match status" value="1"/>
</dbReference>
<dbReference type="PROSITE" id="PS51371">
    <property type="entry name" value="CBS"/>
    <property type="match status" value="2"/>
</dbReference>
<dbReference type="AlphaFoldDB" id="A0A562LFE9"/>
<dbReference type="EMBL" id="VLKN01000001">
    <property type="protein sequence ID" value="TWI06333.1"/>
    <property type="molecule type" value="Genomic_DNA"/>
</dbReference>
<reference evidence="4 5" key="1">
    <citation type="journal article" date="2015" name="Stand. Genomic Sci.">
        <title>Genomic Encyclopedia of Bacterial and Archaeal Type Strains, Phase III: the genomes of soil and plant-associated and newly described type strains.</title>
        <authorList>
            <person name="Whitman W.B."/>
            <person name="Woyke T."/>
            <person name="Klenk H.P."/>
            <person name="Zhou Y."/>
            <person name="Lilburn T.G."/>
            <person name="Beck B.J."/>
            <person name="De Vos P."/>
            <person name="Vandamme P."/>
            <person name="Eisen J.A."/>
            <person name="Garrity G."/>
            <person name="Hugenholtz P."/>
            <person name="Kyrpides N.C."/>
        </authorList>
    </citation>
    <scope>NUCLEOTIDE SEQUENCE [LARGE SCALE GENOMIC DNA]</scope>
    <source>
        <strain evidence="4 5">CGMCC 1.10821</strain>
    </source>
</reference>
<evidence type="ECO:0000259" key="3">
    <source>
        <dbReference type="PROSITE" id="PS51371"/>
    </source>
</evidence>
<comment type="caution">
    <text evidence="4">The sequence shown here is derived from an EMBL/GenBank/DDBJ whole genome shotgun (WGS) entry which is preliminary data.</text>
</comment>
<dbReference type="OrthoDB" id="9807125at2"/>
<accession>A0A562LFE9</accession>
<dbReference type="InterPro" id="IPR051257">
    <property type="entry name" value="Diverse_CBS-Domain"/>
</dbReference>
<proteinExistence type="predicted"/>
<dbReference type="PANTHER" id="PTHR43080:SF2">
    <property type="entry name" value="CBS DOMAIN-CONTAINING PROTEIN"/>
    <property type="match status" value="1"/>
</dbReference>
<organism evidence="4 5">
    <name type="scientific">Luteimonas cucumeris</name>
    <dbReference type="NCBI Taxonomy" id="985012"/>
    <lineage>
        <taxon>Bacteria</taxon>
        <taxon>Pseudomonadati</taxon>
        <taxon>Pseudomonadota</taxon>
        <taxon>Gammaproteobacteria</taxon>
        <taxon>Lysobacterales</taxon>
        <taxon>Lysobacteraceae</taxon>
        <taxon>Luteimonas</taxon>
    </lineage>
</organism>
<evidence type="ECO:0000313" key="4">
    <source>
        <dbReference type="EMBL" id="TWI06333.1"/>
    </source>
</evidence>
<dbReference type="Gene3D" id="3.10.580.10">
    <property type="entry name" value="CBS-domain"/>
    <property type="match status" value="1"/>
</dbReference>
<name>A0A562LFE9_9GAMM</name>
<evidence type="ECO:0000256" key="1">
    <source>
        <dbReference type="ARBA" id="ARBA00023122"/>
    </source>
</evidence>
<feature type="domain" description="CBS" evidence="3">
    <location>
        <begin position="11"/>
        <end position="67"/>
    </location>
</feature>
<keyword evidence="1 2" id="KW-0129">CBS domain</keyword>